<evidence type="ECO:0000256" key="1">
    <source>
        <dbReference type="SAM" id="MobiDB-lite"/>
    </source>
</evidence>
<dbReference type="RefSeq" id="WP_377067636.1">
    <property type="nucleotide sequence ID" value="NZ_JBHMEC010000008.1"/>
</dbReference>
<protein>
    <submittedName>
        <fullName evidence="2">YjbH domain-containing protein</fullName>
    </submittedName>
</protein>
<accession>A0ABV5HZD3</accession>
<proteinExistence type="predicted"/>
<sequence>MSMTVPLAADDAKISTGYNSYGYPGLIDMPVATSRPDGELALTVSSFAGQTRNTLTFQMLPRLSASFRYSVLDNMSEGGTETLYDRSFSLHYRFLDEAGLRPAMAVGLNDFLGTGVYASEYIVATRTVGERLRFSAGLGWGRLGTGGGITNPLGVIDNRFETRPERDVDEGGDVESAEWFRGDAALFGGIEWQATDKLRLVAEYSSDSNPREARGAFESETQLNFGATYTIRPGVDLSLRYLYGSELGLQLTAALNPRTPPNGAGREPAPPPVLPRSAPQVAQISWPAGVEEDPDHRAGLAGALGQQGIRLHGLAVGQDTARVEIENMTYLQEAQAVGRTARILSRRMPPRISDFVIILVTGGVAVSELRVRRADMEDLNYDLDASWKSFTRTAMASPMAGLPPVPGRYPHLDWALKPYLSPSFFDPDNPLRADFGAQIELDYEPVRGLEFSGSLRKKVVGNLDESTRRSNSVLPRVRSDFNLYDEKGDPALTDLTAAYYFKPGRDLYGRVTAGYLERMFAGVSSELLWKRNDSRFALGVEVNYARQRDFDQDFGLQDYEVATGHVSAYWEMGNGFHAQLDAGRYLARDWGATLSLDREFGNGWKIGAFATLTDVSFDEFGEGSFDKGIRITIPISWLTGEPNKTAYTATIRPVLRDGGARLDVGGRLYDRVRPLQKPALRDGWGRFWR</sequence>
<feature type="region of interest" description="Disordered" evidence="1">
    <location>
        <begin position="254"/>
        <end position="280"/>
    </location>
</feature>
<organism evidence="2 3">
    <name type="scientific">Roseovarius ramblicola</name>
    <dbReference type="NCBI Taxonomy" id="2022336"/>
    <lineage>
        <taxon>Bacteria</taxon>
        <taxon>Pseudomonadati</taxon>
        <taxon>Pseudomonadota</taxon>
        <taxon>Alphaproteobacteria</taxon>
        <taxon>Rhodobacterales</taxon>
        <taxon>Roseobacteraceae</taxon>
        <taxon>Roseovarius</taxon>
    </lineage>
</organism>
<name>A0ABV5HZD3_9RHOB</name>
<evidence type="ECO:0000313" key="2">
    <source>
        <dbReference type="EMBL" id="MFB9149090.1"/>
    </source>
</evidence>
<evidence type="ECO:0000313" key="3">
    <source>
        <dbReference type="Proteomes" id="UP001589670"/>
    </source>
</evidence>
<dbReference type="Proteomes" id="UP001589670">
    <property type="component" value="Unassembled WGS sequence"/>
</dbReference>
<reference evidence="2 3" key="1">
    <citation type="submission" date="2024-09" db="EMBL/GenBank/DDBJ databases">
        <authorList>
            <person name="Sun Q."/>
            <person name="Mori K."/>
        </authorList>
    </citation>
    <scope>NUCLEOTIDE SEQUENCE [LARGE SCALE GENOMIC DNA]</scope>
    <source>
        <strain evidence="2 3">CECT 9424</strain>
    </source>
</reference>
<dbReference type="InterPro" id="IPR010344">
    <property type="entry name" value="YbjH"/>
</dbReference>
<gene>
    <name evidence="2" type="ORF">ACFFU4_04915</name>
</gene>
<comment type="caution">
    <text evidence="2">The sequence shown here is derived from an EMBL/GenBank/DDBJ whole genome shotgun (WGS) entry which is preliminary data.</text>
</comment>
<dbReference type="Pfam" id="PF06082">
    <property type="entry name" value="YjbH"/>
    <property type="match status" value="1"/>
</dbReference>
<keyword evidence="3" id="KW-1185">Reference proteome</keyword>
<dbReference type="EMBL" id="JBHMEC010000008">
    <property type="protein sequence ID" value="MFB9149090.1"/>
    <property type="molecule type" value="Genomic_DNA"/>
</dbReference>